<reference evidence="2 3" key="1">
    <citation type="submission" date="2020-04" db="EMBL/GenBank/DDBJ databases">
        <title>Perkinsus chesapeaki whole genome sequence.</title>
        <authorList>
            <person name="Bogema D.R."/>
        </authorList>
    </citation>
    <scope>NUCLEOTIDE SEQUENCE [LARGE SCALE GENOMIC DNA]</scope>
    <source>
        <strain evidence="2">ATCC PRA-425</strain>
    </source>
</reference>
<feature type="non-terminal residue" evidence="2">
    <location>
        <position position="110"/>
    </location>
</feature>
<organism evidence="2 3">
    <name type="scientific">Perkinsus chesapeaki</name>
    <name type="common">Clam parasite</name>
    <name type="synonym">Perkinsus andrewsi</name>
    <dbReference type="NCBI Taxonomy" id="330153"/>
    <lineage>
        <taxon>Eukaryota</taxon>
        <taxon>Sar</taxon>
        <taxon>Alveolata</taxon>
        <taxon>Perkinsozoa</taxon>
        <taxon>Perkinsea</taxon>
        <taxon>Perkinsida</taxon>
        <taxon>Perkinsidae</taxon>
        <taxon>Perkinsus</taxon>
    </lineage>
</organism>
<keyword evidence="3" id="KW-1185">Reference proteome</keyword>
<sequence length="110" mass="12328">RMSKTLGHPSDGPILAELWLSGVEWVYDEAVGVGVERPKCYRSPSDSTEEDFYDCIAALGEEDEDDNDKKKNDNVDHVEEEVVNEDDYLNKEKEKTGHATHSGNDGKAEK</sequence>
<feature type="compositionally biased region" description="Basic and acidic residues" evidence="1">
    <location>
        <begin position="88"/>
        <end position="97"/>
    </location>
</feature>
<name>A0A7J6KM03_PERCH</name>
<dbReference type="AlphaFoldDB" id="A0A7J6KM03"/>
<feature type="region of interest" description="Disordered" evidence="1">
    <location>
        <begin position="60"/>
        <end position="110"/>
    </location>
</feature>
<feature type="compositionally biased region" description="Basic and acidic residues" evidence="1">
    <location>
        <begin position="67"/>
        <end position="77"/>
    </location>
</feature>
<proteinExistence type="predicted"/>
<dbReference type="Proteomes" id="UP000591131">
    <property type="component" value="Unassembled WGS sequence"/>
</dbReference>
<gene>
    <name evidence="2" type="ORF">FOL47_004471</name>
</gene>
<feature type="non-terminal residue" evidence="2">
    <location>
        <position position="1"/>
    </location>
</feature>
<evidence type="ECO:0000313" key="2">
    <source>
        <dbReference type="EMBL" id="KAF4647546.1"/>
    </source>
</evidence>
<accession>A0A7J6KM03</accession>
<protein>
    <submittedName>
        <fullName evidence="2">Uncharacterized protein</fullName>
    </submittedName>
</protein>
<evidence type="ECO:0000313" key="3">
    <source>
        <dbReference type="Proteomes" id="UP000591131"/>
    </source>
</evidence>
<evidence type="ECO:0000256" key="1">
    <source>
        <dbReference type="SAM" id="MobiDB-lite"/>
    </source>
</evidence>
<comment type="caution">
    <text evidence="2">The sequence shown here is derived from an EMBL/GenBank/DDBJ whole genome shotgun (WGS) entry which is preliminary data.</text>
</comment>
<feature type="compositionally biased region" description="Acidic residues" evidence="1">
    <location>
        <begin position="78"/>
        <end position="87"/>
    </location>
</feature>
<dbReference type="EMBL" id="JAAPAO010002536">
    <property type="protein sequence ID" value="KAF4647546.1"/>
    <property type="molecule type" value="Genomic_DNA"/>
</dbReference>